<feature type="domain" description="C2H2-type" evidence="2">
    <location>
        <begin position="783"/>
        <end position="814"/>
    </location>
</feature>
<dbReference type="PANTHER" id="PTHR33845:SF1">
    <property type="entry name" value="C2H2-TYPE DOMAIN-CONTAINING PROTEIN"/>
    <property type="match status" value="1"/>
</dbReference>
<keyword evidence="1" id="KW-0479">Metal-binding</keyword>
<name>A0A816CKH3_ADIRI</name>
<evidence type="ECO:0000313" key="4">
    <source>
        <dbReference type="Proteomes" id="UP000663828"/>
    </source>
</evidence>
<evidence type="ECO:0000313" key="3">
    <source>
        <dbReference type="EMBL" id="CAF1622434.1"/>
    </source>
</evidence>
<dbReference type="EMBL" id="CAJNOR010007736">
    <property type="protein sequence ID" value="CAF1622434.1"/>
    <property type="molecule type" value="Genomic_DNA"/>
</dbReference>
<evidence type="ECO:0000259" key="2">
    <source>
        <dbReference type="PROSITE" id="PS50157"/>
    </source>
</evidence>
<dbReference type="InterPro" id="IPR013087">
    <property type="entry name" value="Znf_C2H2_type"/>
</dbReference>
<comment type="caution">
    <text evidence="3">The sequence shown here is derived from an EMBL/GenBank/DDBJ whole genome shotgun (WGS) entry which is preliminary data.</text>
</comment>
<keyword evidence="4" id="KW-1185">Reference proteome</keyword>
<dbReference type="Proteomes" id="UP000663828">
    <property type="component" value="Unassembled WGS sequence"/>
</dbReference>
<dbReference type="PROSITE" id="PS50157">
    <property type="entry name" value="ZINC_FINGER_C2H2_2"/>
    <property type="match status" value="1"/>
</dbReference>
<dbReference type="PROSITE" id="PS00028">
    <property type="entry name" value="ZINC_FINGER_C2H2_1"/>
    <property type="match status" value="1"/>
</dbReference>
<dbReference type="GO" id="GO:0008270">
    <property type="term" value="F:zinc ion binding"/>
    <property type="evidence" value="ECO:0007669"/>
    <property type="project" value="UniProtKB-KW"/>
</dbReference>
<dbReference type="PANTHER" id="PTHR33845">
    <property type="entry name" value="C2H2-TYPE DOMAIN-CONTAINING PROTEIN"/>
    <property type="match status" value="1"/>
</dbReference>
<sequence length="1014" mass="117061">MNRMGVSDICNDDDMICPYHRYSLGLFWRPSILCQSPRHSGRKPKATHSLPVDYCQKLVEIEGFKGNKSYKLPIPTLDTEDLCSANRISKLQAQERLEEITIHIDSEPEANFGDISTNTVYPEDVPLHDINRLLNEISKNIKPLTYQVHQPLHDISNATLRKLKNHYESIVQEFSYFICEAMAPGQGETLRQQFENNMNDGIEGNKLDPTMPSLVEAYNAAPTNKWKYFLLSTVAKESTREKLQGTFNCSRYMIDKSRYIAHENKRFDTMNQSSIRRERLEKHRLDFFFDFLFSTGLIQDVAHGTTFVRFGRGDEILIPHVVRVMMKTHIFQLYRRHCALTNYEEPLSRSTVLRVLSACKMRQKKTLCGLDSFAVDGNAGFDTLERLVRDLRISNTEQNNLLQLIKLSRTYLKFEYGQNVNQDDTDCATHCRLFAFSSSIEENLKRSCKHSRHYMSCIKCNSLLALICRIEELLTNIPSSNDKDELEVDFITAKNDILSWMFHIIRGVQQDKSKQFVISRLDSQSGLLLSDWAMKVLPQQHREKMDEWFGKKGISLHVDVLFYMDINRKLKKMTYFTAIDRCLQDMSSVLCVFEHVLDQIKTDLPNLKNLYTRSDNAGCYAGASIIIARKMVCDSADICLKRTDFSERQRGKDQADRDIAVAKSCLRAYTNRGGDLINATSIKEALDSSFGKLSNSKTSVIAVYESQCILPKIKIEGITKYHSVAFDGRMVRFWQYFGIGNGISKKIVNSSCTLRTSVIQPFCDDQHQNKEFCMRSTLSSEIFFCSNSTCSATFANEEDLMQHEEKGEHISANELSLSTIDRARYAYIEHLKGARLIEETSNTAAVQSFETSKIDNTDLKYKTEKFNQIFFTQGYAIRRRQITTKITQEHQHFFLELFRQGENTGKKVTVEDALQAMRCAVKADKSKLFTTKQYLSKNQIRSLFGRLSRKESIERRSRWTQKVQKDNLSISSDEDDAQHYFRIQRNQEFHDMKTDEINNAITSFDDIDDAEYNQ</sequence>
<keyword evidence="1" id="KW-0863">Zinc-finger</keyword>
<proteinExistence type="predicted"/>
<dbReference type="AlphaFoldDB" id="A0A816CKH3"/>
<evidence type="ECO:0000256" key="1">
    <source>
        <dbReference type="PROSITE-ProRule" id="PRU00042"/>
    </source>
</evidence>
<keyword evidence="1" id="KW-0862">Zinc</keyword>
<gene>
    <name evidence="3" type="ORF">XAT740_LOCUS50425</name>
</gene>
<protein>
    <recommendedName>
        <fullName evidence="2">C2H2-type domain-containing protein</fullName>
    </recommendedName>
</protein>
<reference evidence="3" key="1">
    <citation type="submission" date="2021-02" db="EMBL/GenBank/DDBJ databases">
        <authorList>
            <person name="Nowell W R."/>
        </authorList>
    </citation>
    <scope>NUCLEOTIDE SEQUENCE</scope>
</reference>
<organism evidence="3 4">
    <name type="scientific">Adineta ricciae</name>
    <name type="common">Rotifer</name>
    <dbReference type="NCBI Taxonomy" id="249248"/>
    <lineage>
        <taxon>Eukaryota</taxon>
        <taxon>Metazoa</taxon>
        <taxon>Spiralia</taxon>
        <taxon>Gnathifera</taxon>
        <taxon>Rotifera</taxon>
        <taxon>Eurotatoria</taxon>
        <taxon>Bdelloidea</taxon>
        <taxon>Adinetida</taxon>
        <taxon>Adinetidae</taxon>
        <taxon>Adineta</taxon>
    </lineage>
</organism>
<accession>A0A816CKH3</accession>